<evidence type="ECO:0000313" key="4">
    <source>
        <dbReference type="EMBL" id="PWF99475.1"/>
    </source>
</evidence>
<dbReference type="PANTHER" id="PTHR12526">
    <property type="entry name" value="GLYCOSYLTRANSFERASE"/>
    <property type="match status" value="1"/>
</dbReference>
<keyword evidence="5" id="KW-1185">Reference proteome</keyword>
<dbReference type="Pfam" id="PF00534">
    <property type="entry name" value="Glycos_transf_1"/>
    <property type="match status" value="1"/>
</dbReference>
<comment type="caution">
    <text evidence="4">The sequence shown here is derived from an EMBL/GenBank/DDBJ whole genome shotgun (WGS) entry which is preliminary data.</text>
</comment>
<evidence type="ECO:0000256" key="2">
    <source>
        <dbReference type="ARBA" id="ARBA00022679"/>
    </source>
</evidence>
<dbReference type="EMBL" id="QCXQ01000006">
    <property type="protein sequence ID" value="PWF99475.1"/>
    <property type="molecule type" value="Genomic_DNA"/>
</dbReference>
<accession>A0A2V1MZA5</accession>
<protein>
    <submittedName>
        <fullName evidence="4">Glycosyl transferase family 1</fullName>
    </submittedName>
</protein>
<keyword evidence="1" id="KW-0328">Glycosyltransferase</keyword>
<dbReference type="PANTHER" id="PTHR12526:SF629">
    <property type="entry name" value="TEICHURONIC ACID BIOSYNTHESIS GLYCOSYLTRANSFERASE TUAH-RELATED"/>
    <property type="match status" value="1"/>
</dbReference>
<evidence type="ECO:0000313" key="5">
    <source>
        <dbReference type="Proteomes" id="UP000245080"/>
    </source>
</evidence>
<name>A0A2V1MZA5_9LACO</name>
<dbReference type="Gene3D" id="3.40.50.2000">
    <property type="entry name" value="Glycogen Phosphorylase B"/>
    <property type="match status" value="3"/>
</dbReference>
<dbReference type="GO" id="GO:0016757">
    <property type="term" value="F:glycosyltransferase activity"/>
    <property type="evidence" value="ECO:0007669"/>
    <property type="project" value="UniProtKB-KW"/>
</dbReference>
<dbReference type="AlphaFoldDB" id="A0A2V1MZA5"/>
<evidence type="ECO:0000259" key="3">
    <source>
        <dbReference type="Pfam" id="PF00534"/>
    </source>
</evidence>
<gene>
    <name evidence="4" type="ORF">DCM90_08480</name>
</gene>
<dbReference type="Proteomes" id="UP000245080">
    <property type="component" value="Unassembled WGS sequence"/>
</dbReference>
<dbReference type="OrthoDB" id="570545at2"/>
<keyword evidence="2 4" id="KW-0808">Transferase</keyword>
<organism evidence="4 5">
    <name type="scientific">Levilactobacillus bambusae</name>
    <dbReference type="NCBI Taxonomy" id="2024736"/>
    <lineage>
        <taxon>Bacteria</taxon>
        <taxon>Bacillati</taxon>
        <taxon>Bacillota</taxon>
        <taxon>Bacilli</taxon>
        <taxon>Lactobacillales</taxon>
        <taxon>Lactobacillaceae</taxon>
        <taxon>Levilactobacillus</taxon>
    </lineage>
</organism>
<dbReference type="SUPFAM" id="SSF53756">
    <property type="entry name" value="UDP-Glycosyltransferase/glycogen phosphorylase"/>
    <property type="match status" value="1"/>
</dbReference>
<proteinExistence type="predicted"/>
<evidence type="ECO:0000256" key="1">
    <source>
        <dbReference type="ARBA" id="ARBA00022676"/>
    </source>
</evidence>
<dbReference type="RefSeq" id="WP_109250933.1">
    <property type="nucleotide sequence ID" value="NZ_QCXQ01000006.1"/>
</dbReference>
<feature type="domain" description="Glycosyl transferase family 1" evidence="3">
    <location>
        <begin position="330"/>
        <end position="492"/>
    </location>
</feature>
<reference evidence="4 5" key="1">
    <citation type="journal article" date="2018" name="Int. J. Syst. Evol. Microbiol.">
        <title>Lactobacillus bambusae sp. nov., isolated from a traditional fermented Ma-bamboo shoots of Taiwan.</title>
        <authorList>
            <person name="Wang L.-T."/>
        </authorList>
    </citation>
    <scope>NUCLEOTIDE SEQUENCE [LARGE SCALE GENOMIC DNA]</scope>
    <source>
        <strain evidence="4 5">BS-W1</strain>
    </source>
</reference>
<sequence length="535" mass="61639">MIFFFNSSLQPMKSGIEHAELKRMQLFLAHQVPALILLRDWNPTLHKTSHQAGLTDQQILNMFDYFQGTQTVTPKFVGVHDIDFGVAAAVYDEDPDESRYLVYDADHQLLGRINYAGENHRVKSVELFDGFNNLYRVDHYDERGFLSLADHYTPDNKIGTETWYDLHGQPVIEGYHRYDMEQEWRQTGWYLNDVHDHKEYTFDTIEEFTRHFLDAVNADYWSLAHPNIFVMDRSHLADWGFLHLKRPAYTVFHLHNAQTGDAQNPWEKILNNNYEFSLNAMDGYDAVVSATKKQTQDVLERFQPRAHLFTIPVGVVSDARLAAKQIPVKKRQFGKMVVFARLAWEKRLDDLVRAVAIVKQTVPEVTLDLYGYADSSDNYKARRMIETVIKENHLEDTVHLKGYTTDIDAVENQAMMYGLTSRMEGFNLAILEAISHGLISFTYDVNYGPNEIVEDDVNGYVVPNGDYQALAKRMIEVLQNPKLAERLCQGAYDSAGRYSEAAVWQGWQSLMVDADRLWPAKLAANRYITLDRSGV</sequence>
<dbReference type="InterPro" id="IPR001296">
    <property type="entry name" value="Glyco_trans_1"/>
</dbReference>